<name>Q1N210_9GAMM</name>
<evidence type="ECO:0000313" key="3">
    <source>
        <dbReference type="Proteomes" id="UP000004263"/>
    </source>
</evidence>
<dbReference type="RefSeq" id="WP_007018405.1">
    <property type="nucleotide sequence ID" value="NZ_CH724116.1"/>
</dbReference>
<dbReference type="AlphaFoldDB" id="Q1N210"/>
<comment type="caution">
    <text evidence="2">The sequence shown here is derived from an EMBL/GenBank/DDBJ whole genome shotgun (WGS) entry which is preliminary data.</text>
</comment>
<keyword evidence="3" id="KW-1185">Reference proteome</keyword>
<sequence length="471" mass="53690">MRVILFLCLFTISGIALALTEYEAWLQQTQDEFDSYLSEQDKAFSNFIKQDWVKKQIDQTPERDSTPKPVNIPEAPSKPIISIPEVKPVIDSKPKPPAINVSPVAPPAKKPNAPSIKVEFLGHALEIPGSQTMASFSFYSVNNKNIANGFEHLAKSTYDKTLQALQHYQSKLRLDNWAYANLVHAFARQLTRDDNKQTLINWFFLLKSNFDVRLAHDKQKLILLTASPQTLYRASYFVFSGKRYYTLRPGSTQHNHRGAVYTYKQQHDSASREFIIKPKQAPLVAGQFKIRKLKFADQVIEVQYSEPHIQLLDTYPQLDMDIYFNSGLTDITANSLFSYLKAITQGQSKAEAAQTLLTFIHSAFPYQTDQQQFQQENYLFATETLYYPYSDCEDRSALYAYLLDQILDIRSIGLLYDGHVATAIAVNGIEGDHVPFNGTQYVVADPTYINAKLGMTMPRYKNAQPTIIKYE</sequence>
<feature type="chain" id="PRO_5004194752" description="Transglutaminase-like domain-containing protein" evidence="1">
    <location>
        <begin position="19"/>
        <end position="471"/>
    </location>
</feature>
<feature type="signal peptide" evidence="1">
    <location>
        <begin position="1"/>
        <end position="18"/>
    </location>
</feature>
<reference evidence="2 3" key="1">
    <citation type="submission" date="2006-03" db="EMBL/GenBank/DDBJ databases">
        <authorList>
            <person name="Pinhassi J."/>
            <person name="Pedros-Alio C."/>
            <person name="Ferriera S."/>
            <person name="Johnson J."/>
            <person name="Kravitz S."/>
            <person name="Halpern A."/>
            <person name="Remington K."/>
            <person name="Beeson K."/>
            <person name="Tran B."/>
            <person name="Rogers Y.-H."/>
            <person name="Friedman R."/>
            <person name="Venter J.C."/>
        </authorList>
    </citation>
    <scope>NUCLEOTIDE SEQUENCE [LARGE SCALE GENOMIC DNA]</scope>
    <source>
        <strain evidence="2 3">RED65</strain>
    </source>
</reference>
<keyword evidence="1" id="KW-0732">Signal</keyword>
<proteinExistence type="predicted"/>
<dbReference type="Gene3D" id="3.10.620.30">
    <property type="match status" value="1"/>
</dbReference>
<protein>
    <recommendedName>
        <fullName evidence="4">Transglutaminase-like domain-containing protein</fullName>
    </recommendedName>
</protein>
<gene>
    <name evidence="2" type="ORF">RED65_15983</name>
</gene>
<dbReference type="OrthoDB" id="9816224at2"/>
<dbReference type="EMBL" id="AAQH01000008">
    <property type="protein sequence ID" value="EAT12354.1"/>
    <property type="molecule type" value="Genomic_DNA"/>
</dbReference>
<dbReference type="STRING" id="207949.RED65_15983"/>
<evidence type="ECO:0000313" key="2">
    <source>
        <dbReference type="EMBL" id="EAT12354.1"/>
    </source>
</evidence>
<accession>Q1N210</accession>
<evidence type="ECO:0008006" key="4">
    <source>
        <dbReference type="Google" id="ProtNLM"/>
    </source>
</evidence>
<dbReference type="Proteomes" id="UP000004263">
    <property type="component" value="Unassembled WGS sequence"/>
</dbReference>
<evidence type="ECO:0000256" key="1">
    <source>
        <dbReference type="SAM" id="SignalP"/>
    </source>
</evidence>
<dbReference type="HOGENOM" id="CLU_042245_0_0_6"/>
<organism evidence="2 3">
    <name type="scientific">Bermanella marisrubri</name>
    <dbReference type="NCBI Taxonomy" id="207949"/>
    <lineage>
        <taxon>Bacteria</taxon>
        <taxon>Pseudomonadati</taxon>
        <taxon>Pseudomonadota</taxon>
        <taxon>Gammaproteobacteria</taxon>
        <taxon>Oceanospirillales</taxon>
        <taxon>Oceanospirillaceae</taxon>
        <taxon>Bermanella</taxon>
    </lineage>
</organism>